<keyword evidence="3" id="KW-1185">Reference proteome</keyword>
<dbReference type="GeneID" id="55967625"/>
<feature type="region of interest" description="Disordered" evidence="1">
    <location>
        <begin position="1"/>
        <end position="174"/>
    </location>
</feature>
<dbReference type="OrthoDB" id="4186058at2759"/>
<feature type="compositionally biased region" description="Pro residues" evidence="1">
    <location>
        <begin position="30"/>
        <end position="39"/>
    </location>
</feature>
<accession>A0A9P4Z3W4</accession>
<sequence length="332" mass="37295">MAKSRHLRRRPSTPNLGHLHRQSFFTADPASPPETPSASPPFSRKYSLRPRRQPAPSWDDLSPPVANDPSIKPVGNGHQFSYQPTFGPEQLSPRSQSSSSAIAADQNDNVPDTQLKREQREHREDDESDQTDDPILEPQAASSEADDEDEGDEDEDDGLDVIGGDKDTAAAPDAPLDAHAAAWSEYLIEEIDSAEGSVNLLEVLYPYEIEVAPTRPHSWHKGLDRTMMRDMRNLNCSNEEASEDEEDVNSDEDDDSSSSSDPEDEDKVDEEEDEDDDEVDVDMELFYQRQQELRRVRRVSMSSSVGKRTHSELSDDEDDFGPLDVNDFKIPR</sequence>
<evidence type="ECO:0000256" key="1">
    <source>
        <dbReference type="SAM" id="MobiDB-lite"/>
    </source>
</evidence>
<comment type="caution">
    <text evidence="2">The sequence shown here is derived from an EMBL/GenBank/DDBJ whole genome shotgun (WGS) entry which is preliminary data.</text>
</comment>
<feature type="compositionally biased region" description="Acidic residues" evidence="1">
    <location>
        <begin position="126"/>
        <end position="135"/>
    </location>
</feature>
<feature type="compositionally biased region" description="Basic residues" evidence="1">
    <location>
        <begin position="1"/>
        <end position="11"/>
    </location>
</feature>
<proteinExistence type="predicted"/>
<reference evidence="2" key="1">
    <citation type="submission" date="2020-03" db="EMBL/GenBank/DDBJ databases">
        <title>Site-based positive gene gene selection in Geosmithia morbida across the United States reveals a broad range of putative effectors and factors for local host and environmental adapation.</title>
        <authorList>
            <person name="Onufrak A."/>
            <person name="Murdoch R.W."/>
            <person name="Gazis R."/>
            <person name="Huff M."/>
            <person name="Staton M."/>
            <person name="Klingeman W."/>
            <person name="Hadziabdic D."/>
        </authorList>
    </citation>
    <scope>NUCLEOTIDE SEQUENCE</scope>
    <source>
        <strain evidence="2">1262</strain>
    </source>
</reference>
<dbReference type="EMBL" id="JAANYQ010000002">
    <property type="protein sequence ID" value="KAF4126149.1"/>
    <property type="molecule type" value="Genomic_DNA"/>
</dbReference>
<name>A0A9P4Z3W4_9HYPO</name>
<dbReference type="AlphaFoldDB" id="A0A9P4Z3W4"/>
<evidence type="ECO:0000313" key="3">
    <source>
        <dbReference type="Proteomes" id="UP000749293"/>
    </source>
</evidence>
<feature type="compositionally biased region" description="Acidic residues" evidence="1">
    <location>
        <begin position="144"/>
        <end position="159"/>
    </location>
</feature>
<feature type="compositionally biased region" description="Acidic residues" evidence="1">
    <location>
        <begin position="240"/>
        <end position="283"/>
    </location>
</feature>
<gene>
    <name evidence="2" type="ORF">GMORB2_1395</name>
</gene>
<dbReference type="RefSeq" id="XP_035324801.1">
    <property type="nucleotide sequence ID" value="XM_035463377.1"/>
</dbReference>
<feature type="region of interest" description="Disordered" evidence="1">
    <location>
        <begin position="238"/>
        <end position="332"/>
    </location>
</feature>
<feature type="compositionally biased region" description="Basic and acidic residues" evidence="1">
    <location>
        <begin position="114"/>
        <end position="125"/>
    </location>
</feature>
<dbReference type="Proteomes" id="UP000749293">
    <property type="component" value="Unassembled WGS sequence"/>
</dbReference>
<protein>
    <submittedName>
        <fullName evidence="2">Uncharacterized protein</fullName>
    </submittedName>
</protein>
<organism evidence="2 3">
    <name type="scientific">Geosmithia morbida</name>
    <dbReference type="NCBI Taxonomy" id="1094350"/>
    <lineage>
        <taxon>Eukaryota</taxon>
        <taxon>Fungi</taxon>
        <taxon>Dikarya</taxon>
        <taxon>Ascomycota</taxon>
        <taxon>Pezizomycotina</taxon>
        <taxon>Sordariomycetes</taxon>
        <taxon>Hypocreomycetidae</taxon>
        <taxon>Hypocreales</taxon>
        <taxon>Bionectriaceae</taxon>
        <taxon>Geosmithia</taxon>
    </lineage>
</organism>
<evidence type="ECO:0000313" key="2">
    <source>
        <dbReference type="EMBL" id="KAF4126149.1"/>
    </source>
</evidence>